<sequence length="252" mass="27113">MHGFANPARFLKIARWLMPLCMIAGCVIALAALGWGLFLAPAEKLQGETVRIVYLHVPAAWLGMAGWMGIAGASFTQLVWRHPLAGIAARACAVPGAVFTAVCLVTGSLWGRPAWGTWWVWDGRLTSMLVLLFLYFGWMALAQASEASDAAEGESGSLAPAIFGLVGAVNIPIIHYSVLWWNSQHQPPSITMGKSAMSGDFLYPLLAAMLGFTLIFAGVVLARMRAILADRQAEARLRRKAMATGFSPRGQA</sequence>
<feature type="domain" description="Cytochrome c assembly protein" evidence="10">
    <location>
        <begin position="16"/>
        <end position="183"/>
    </location>
</feature>
<evidence type="ECO:0000256" key="3">
    <source>
        <dbReference type="ARBA" id="ARBA00005840"/>
    </source>
</evidence>
<evidence type="ECO:0000256" key="2">
    <source>
        <dbReference type="ARBA" id="ARBA00004141"/>
    </source>
</evidence>
<dbReference type="PANTHER" id="PTHR30071">
    <property type="entry name" value="HEME EXPORTER PROTEIN C"/>
    <property type="match status" value="1"/>
</dbReference>
<accession>A0A931MLD3</accession>
<evidence type="ECO:0000259" key="10">
    <source>
        <dbReference type="Pfam" id="PF01578"/>
    </source>
</evidence>
<keyword evidence="5 9" id="KW-0812">Transmembrane</keyword>
<protein>
    <recommendedName>
        <fullName evidence="4 9">Heme exporter protein C</fullName>
    </recommendedName>
    <alternativeName>
        <fullName evidence="9">Cytochrome c-type biogenesis protein</fullName>
    </alternativeName>
</protein>
<dbReference type="NCBIfam" id="TIGR01191">
    <property type="entry name" value="ccmC"/>
    <property type="match status" value="1"/>
</dbReference>
<dbReference type="InterPro" id="IPR045062">
    <property type="entry name" value="Cyt_c_biogenesis_CcsA/CcmC"/>
</dbReference>
<dbReference type="GO" id="GO:0005886">
    <property type="term" value="C:plasma membrane"/>
    <property type="evidence" value="ECO:0007669"/>
    <property type="project" value="UniProtKB-SubCell"/>
</dbReference>
<dbReference type="GO" id="GO:0015232">
    <property type="term" value="F:heme transmembrane transporter activity"/>
    <property type="evidence" value="ECO:0007669"/>
    <property type="project" value="InterPro"/>
</dbReference>
<dbReference type="RefSeq" id="WP_197162826.1">
    <property type="nucleotide sequence ID" value="NZ_JADZGI010000001.1"/>
</dbReference>
<evidence type="ECO:0000256" key="5">
    <source>
        <dbReference type="ARBA" id="ARBA00022692"/>
    </source>
</evidence>
<proteinExistence type="inferred from homology"/>
<dbReference type="Proteomes" id="UP000617634">
    <property type="component" value="Unassembled WGS sequence"/>
</dbReference>
<evidence type="ECO:0000256" key="6">
    <source>
        <dbReference type="ARBA" id="ARBA00022748"/>
    </source>
</evidence>
<name>A0A931MLD3_9SPHN</name>
<dbReference type="Pfam" id="PF01578">
    <property type="entry name" value="Cytochrom_C_asm"/>
    <property type="match status" value="1"/>
</dbReference>
<evidence type="ECO:0000256" key="7">
    <source>
        <dbReference type="ARBA" id="ARBA00022989"/>
    </source>
</evidence>
<feature type="transmembrane region" description="Helical" evidence="9">
    <location>
        <begin position="92"/>
        <end position="111"/>
    </location>
</feature>
<feature type="transmembrane region" description="Helical" evidence="9">
    <location>
        <begin position="16"/>
        <end position="39"/>
    </location>
</feature>
<evidence type="ECO:0000256" key="1">
    <source>
        <dbReference type="ARBA" id="ARBA00002442"/>
    </source>
</evidence>
<evidence type="ECO:0000256" key="8">
    <source>
        <dbReference type="ARBA" id="ARBA00023136"/>
    </source>
</evidence>
<feature type="transmembrane region" description="Helical" evidence="9">
    <location>
        <begin position="59"/>
        <end position="80"/>
    </location>
</feature>
<dbReference type="InterPro" id="IPR002541">
    <property type="entry name" value="Cyt_c_assembly"/>
</dbReference>
<dbReference type="EMBL" id="JADZGI010000001">
    <property type="protein sequence ID" value="MBH0112946.1"/>
    <property type="molecule type" value="Genomic_DNA"/>
</dbReference>
<organism evidence="11 12">
    <name type="scientific">Novosphingobium aureum</name>
    <dbReference type="NCBI Taxonomy" id="2792964"/>
    <lineage>
        <taxon>Bacteria</taxon>
        <taxon>Pseudomonadati</taxon>
        <taxon>Pseudomonadota</taxon>
        <taxon>Alphaproteobacteria</taxon>
        <taxon>Sphingomonadales</taxon>
        <taxon>Sphingomonadaceae</taxon>
        <taxon>Novosphingobium</taxon>
    </lineage>
</organism>
<keyword evidence="8 9" id="KW-0472">Membrane</keyword>
<dbReference type="AlphaFoldDB" id="A0A931MLD3"/>
<dbReference type="GO" id="GO:0020037">
    <property type="term" value="F:heme binding"/>
    <property type="evidence" value="ECO:0007669"/>
    <property type="project" value="InterPro"/>
</dbReference>
<keyword evidence="7 9" id="KW-1133">Transmembrane helix</keyword>
<comment type="subcellular location">
    <subcellularLocation>
        <location evidence="9">Cell inner membrane</location>
    </subcellularLocation>
    <subcellularLocation>
        <location evidence="2">Membrane</location>
        <topology evidence="2">Multi-pass membrane protein</topology>
    </subcellularLocation>
</comment>
<dbReference type="GO" id="GO:0017004">
    <property type="term" value="P:cytochrome complex assembly"/>
    <property type="evidence" value="ECO:0007669"/>
    <property type="project" value="UniProtKB-KW"/>
</dbReference>
<comment type="similarity">
    <text evidence="3 9">Belongs to the CcmC/CycZ/HelC family.</text>
</comment>
<dbReference type="InterPro" id="IPR003557">
    <property type="entry name" value="Cyt_c_biogenesis_CcmC"/>
</dbReference>
<feature type="transmembrane region" description="Helical" evidence="9">
    <location>
        <begin position="162"/>
        <end position="181"/>
    </location>
</feature>
<evidence type="ECO:0000313" key="11">
    <source>
        <dbReference type="EMBL" id="MBH0112946.1"/>
    </source>
</evidence>
<comment type="caution">
    <text evidence="11">The sequence shown here is derived from an EMBL/GenBank/DDBJ whole genome shotgun (WGS) entry which is preliminary data.</text>
</comment>
<gene>
    <name evidence="11" type="primary">ccsA</name>
    <name evidence="9" type="synonym">ccmC</name>
    <name evidence="11" type="ORF">I5E68_08285</name>
</gene>
<dbReference type="PANTHER" id="PTHR30071:SF1">
    <property type="entry name" value="CYTOCHROME B_B6 PROTEIN-RELATED"/>
    <property type="match status" value="1"/>
</dbReference>
<evidence type="ECO:0000256" key="4">
    <source>
        <dbReference type="ARBA" id="ARBA00016463"/>
    </source>
</evidence>
<evidence type="ECO:0000313" key="12">
    <source>
        <dbReference type="Proteomes" id="UP000617634"/>
    </source>
</evidence>
<feature type="transmembrane region" description="Helical" evidence="9">
    <location>
        <begin position="123"/>
        <end position="141"/>
    </location>
</feature>
<feature type="transmembrane region" description="Helical" evidence="9">
    <location>
        <begin position="201"/>
        <end position="222"/>
    </location>
</feature>
<keyword evidence="6 9" id="KW-0201">Cytochrome c-type biogenesis</keyword>
<comment type="function">
    <text evidence="1 9">Required for the export of heme to the periplasm for the biogenesis of c-type cytochromes.</text>
</comment>
<keyword evidence="9" id="KW-1003">Cell membrane</keyword>
<dbReference type="PRINTS" id="PR01386">
    <property type="entry name" value="CCMCBIOGNSIS"/>
</dbReference>
<keyword evidence="9" id="KW-0813">Transport</keyword>
<reference evidence="11" key="1">
    <citation type="submission" date="2020-11" db="EMBL/GenBank/DDBJ databases">
        <title>Novosphingobium aureum sp. nov., a marine bacterium isolated from sediment of a salt flat.</title>
        <authorList>
            <person name="Yoo Y."/>
            <person name="Kim J.-J."/>
        </authorList>
    </citation>
    <scope>NUCLEOTIDE SEQUENCE</scope>
    <source>
        <strain evidence="11">YJ-S2-02</strain>
    </source>
</reference>
<keyword evidence="12" id="KW-1185">Reference proteome</keyword>
<evidence type="ECO:0000256" key="9">
    <source>
        <dbReference type="RuleBase" id="RU364092"/>
    </source>
</evidence>
<keyword evidence="9" id="KW-0997">Cell inner membrane</keyword>